<name>A0A9D1KYH0_9FIRM</name>
<keyword evidence="3" id="KW-0804">Transcription</keyword>
<accession>A0A9D1KYH0</accession>
<comment type="caution">
    <text evidence="5">The sequence shown here is derived from an EMBL/GenBank/DDBJ whole genome shotgun (WGS) entry which is preliminary data.</text>
</comment>
<dbReference type="InterPro" id="IPR036650">
    <property type="entry name" value="CAT_RNA-bd_dom_sf"/>
</dbReference>
<protein>
    <submittedName>
        <fullName evidence="5">PRD domain-containing protein</fullName>
    </submittedName>
</protein>
<keyword evidence="2" id="KW-0805">Transcription regulation</keyword>
<organism evidence="5 6">
    <name type="scientific">Candidatus Onthocola gallistercoris</name>
    <dbReference type="NCBI Taxonomy" id="2840876"/>
    <lineage>
        <taxon>Bacteria</taxon>
        <taxon>Bacillati</taxon>
        <taxon>Bacillota</taxon>
        <taxon>Bacilli</taxon>
        <taxon>Candidatus Onthocola</taxon>
    </lineage>
</organism>
<feature type="domain" description="PRD" evidence="4">
    <location>
        <begin position="67"/>
        <end position="170"/>
    </location>
</feature>
<evidence type="ECO:0000313" key="5">
    <source>
        <dbReference type="EMBL" id="HIU03769.1"/>
    </source>
</evidence>
<dbReference type="InterPro" id="IPR050661">
    <property type="entry name" value="BglG_antiterminators"/>
</dbReference>
<dbReference type="GO" id="GO:0006355">
    <property type="term" value="P:regulation of DNA-templated transcription"/>
    <property type="evidence" value="ECO:0007669"/>
    <property type="project" value="InterPro"/>
</dbReference>
<dbReference type="SUPFAM" id="SSF63520">
    <property type="entry name" value="PTS-regulatory domain, PRD"/>
    <property type="match status" value="2"/>
</dbReference>
<dbReference type="Proteomes" id="UP000824164">
    <property type="component" value="Unassembled WGS sequence"/>
</dbReference>
<proteinExistence type="predicted"/>
<keyword evidence="1" id="KW-0677">Repeat</keyword>
<dbReference type="Pfam" id="PF03123">
    <property type="entry name" value="CAT_RBD"/>
    <property type="match status" value="1"/>
</dbReference>
<dbReference type="SMART" id="SM01061">
    <property type="entry name" value="CAT_RBD"/>
    <property type="match status" value="1"/>
</dbReference>
<feature type="domain" description="PRD" evidence="4">
    <location>
        <begin position="171"/>
        <end position="278"/>
    </location>
</feature>
<dbReference type="InterPro" id="IPR011608">
    <property type="entry name" value="PRD"/>
</dbReference>
<dbReference type="GO" id="GO:0003723">
    <property type="term" value="F:RNA binding"/>
    <property type="evidence" value="ECO:0007669"/>
    <property type="project" value="InterPro"/>
</dbReference>
<sequence length="280" mass="32063">MYRVSKVLNNNGLIAIDMEDNQEYVLLGKGIGFGKKISQRFEKPENCTLYSLKTDTERGNAGALARTVAPEYLEIADEILGEAEKAFGTIDRRILFTMADHIAFAVDRIRGHEQISNPLTDDIKALFYSEYKVASSLRDILMKRMNVPIDDDEIGYVALHVHSAIMDERVSVAMQMAGVIRECINLIEKETGKKIDVMSLSYNRLMNHIRYMVARIKKGERLKLDMNDYMEIKYPKAFRMATTVCDQLSESLQTRIDEMEIGYLAMHIARVRSDEEDNMQ</sequence>
<dbReference type="EMBL" id="DVLT01000071">
    <property type="protein sequence ID" value="HIU03769.1"/>
    <property type="molecule type" value="Genomic_DNA"/>
</dbReference>
<dbReference type="Gene3D" id="1.10.1790.10">
    <property type="entry name" value="PRD domain"/>
    <property type="match status" value="2"/>
</dbReference>
<evidence type="ECO:0000256" key="3">
    <source>
        <dbReference type="ARBA" id="ARBA00023163"/>
    </source>
</evidence>
<dbReference type="SUPFAM" id="SSF50151">
    <property type="entry name" value="SacY-like RNA-binding domain"/>
    <property type="match status" value="1"/>
</dbReference>
<evidence type="ECO:0000259" key="4">
    <source>
        <dbReference type="PROSITE" id="PS51372"/>
    </source>
</evidence>
<gene>
    <name evidence="5" type="ORF">IAB63_11015</name>
</gene>
<reference evidence="5" key="2">
    <citation type="journal article" date="2021" name="PeerJ">
        <title>Extensive microbial diversity within the chicken gut microbiome revealed by metagenomics and culture.</title>
        <authorList>
            <person name="Gilroy R."/>
            <person name="Ravi A."/>
            <person name="Getino M."/>
            <person name="Pursley I."/>
            <person name="Horton D.L."/>
            <person name="Alikhan N.F."/>
            <person name="Baker D."/>
            <person name="Gharbi K."/>
            <person name="Hall N."/>
            <person name="Watson M."/>
            <person name="Adriaenssens E.M."/>
            <person name="Foster-Nyarko E."/>
            <person name="Jarju S."/>
            <person name="Secka A."/>
            <person name="Antonio M."/>
            <person name="Oren A."/>
            <person name="Chaudhuri R.R."/>
            <person name="La Ragione R."/>
            <person name="Hildebrand F."/>
            <person name="Pallen M.J."/>
        </authorList>
    </citation>
    <scope>NUCLEOTIDE SEQUENCE</scope>
    <source>
        <strain evidence="5">CHK187-14744</strain>
    </source>
</reference>
<evidence type="ECO:0000256" key="1">
    <source>
        <dbReference type="ARBA" id="ARBA00022737"/>
    </source>
</evidence>
<dbReference type="PANTHER" id="PTHR30185:SF18">
    <property type="entry name" value="TRANSCRIPTIONAL REGULATOR MTLR"/>
    <property type="match status" value="1"/>
</dbReference>
<dbReference type="AlphaFoldDB" id="A0A9D1KYH0"/>
<evidence type="ECO:0000313" key="6">
    <source>
        <dbReference type="Proteomes" id="UP000824164"/>
    </source>
</evidence>
<dbReference type="InterPro" id="IPR036634">
    <property type="entry name" value="PRD_sf"/>
</dbReference>
<dbReference type="Gene3D" id="2.30.24.10">
    <property type="entry name" value="CAT RNA-binding domain"/>
    <property type="match status" value="1"/>
</dbReference>
<dbReference type="PROSITE" id="PS51372">
    <property type="entry name" value="PRD_2"/>
    <property type="match status" value="2"/>
</dbReference>
<evidence type="ECO:0000256" key="2">
    <source>
        <dbReference type="ARBA" id="ARBA00023015"/>
    </source>
</evidence>
<reference evidence="5" key="1">
    <citation type="submission" date="2020-10" db="EMBL/GenBank/DDBJ databases">
        <authorList>
            <person name="Gilroy R."/>
        </authorList>
    </citation>
    <scope>NUCLEOTIDE SEQUENCE</scope>
    <source>
        <strain evidence="5">CHK187-14744</strain>
    </source>
</reference>
<dbReference type="PANTHER" id="PTHR30185">
    <property type="entry name" value="CRYPTIC BETA-GLUCOSIDE BGL OPERON ANTITERMINATOR"/>
    <property type="match status" value="1"/>
</dbReference>
<dbReference type="Pfam" id="PF00874">
    <property type="entry name" value="PRD"/>
    <property type="match status" value="2"/>
</dbReference>
<dbReference type="InterPro" id="IPR004341">
    <property type="entry name" value="CAT_RNA-bd_dom"/>
</dbReference>